<reference evidence="1 2" key="2">
    <citation type="journal article" date="2022" name="Mol. Ecol. Resour.">
        <title>The genomes of chicory, endive, great burdock and yacon provide insights into Asteraceae paleo-polyploidization history and plant inulin production.</title>
        <authorList>
            <person name="Fan W."/>
            <person name="Wang S."/>
            <person name="Wang H."/>
            <person name="Wang A."/>
            <person name="Jiang F."/>
            <person name="Liu H."/>
            <person name="Zhao H."/>
            <person name="Xu D."/>
            <person name="Zhang Y."/>
        </authorList>
    </citation>
    <scope>NUCLEOTIDE SEQUENCE [LARGE SCALE GENOMIC DNA]</scope>
    <source>
        <strain evidence="2">cv. Yunnan</strain>
        <tissue evidence="1">Leaves</tissue>
    </source>
</reference>
<organism evidence="1 2">
    <name type="scientific">Smallanthus sonchifolius</name>
    <dbReference type="NCBI Taxonomy" id="185202"/>
    <lineage>
        <taxon>Eukaryota</taxon>
        <taxon>Viridiplantae</taxon>
        <taxon>Streptophyta</taxon>
        <taxon>Embryophyta</taxon>
        <taxon>Tracheophyta</taxon>
        <taxon>Spermatophyta</taxon>
        <taxon>Magnoliopsida</taxon>
        <taxon>eudicotyledons</taxon>
        <taxon>Gunneridae</taxon>
        <taxon>Pentapetalae</taxon>
        <taxon>asterids</taxon>
        <taxon>campanulids</taxon>
        <taxon>Asterales</taxon>
        <taxon>Asteraceae</taxon>
        <taxon>Asteroideae</taxon>
        <taxon>Heliantheae alliance</taxon>
        <taxon>Millerieae</taxon>
        <taxon>Smallanthus</taxon>
    </lineage>
</organism>
<name>A0ACB9A205_9ASTR</name>
<sequence>MGFGNIIKFNISYLPTSIGYWLVSNYDPSCNQLNLGTHVITITPQTVHEVLGIPMGKVQFGNLKIPTMKDAVIAEFRKQFDITYKPPTPIELFHHLKERYKRTNPGKNQIPAISFFLNDAMNKLSADDEEKEKEKGVETETVKGDRKRKGDDKEGKEEEKEIDVETETVKGDGKRKRGDKEEKEQDPSAIIINLGDDDIGQKMLSTSTSTIKNQRLKVKLRASKPEPGSKTTQVLPETQGQDKLEEFNQIDDYWQRRSYYESTAGSIEGLSANASKLAHPTTESGEKAGKTSSSKPSVQGAKASTGYVLPGLQTTGKDEKPTQVKKVNEDDTGKTAQDAEVKKEKQHKVKEVDAGEGKVDEQKVVGEDDDGKTAQVVGFETPAPKSKDHAEVPVNMKKVNVDDIGKTAQDGEVKREKQHKVKEVDAGEGKVDEQKVVGEDDIGKTAQVGGFETPAPKSKEDSEVPVNVKKVNEDDIGKTAQDGEVKKEKQHKVKEVDAGEGKMDKQKVVGEDDAGKTAQVGGFETPPPKSKEDSEVPVFIGVNLNKKNKEQKKNAARATRPTEALCSPYVQRVIQLNTKRENIDDRISE</sequence>
<gene>
    <name evidence="1" type="ORF">L1987_74154</name>
</gene>
<proteinExistence type="predicted"/>
<dbReference type="Proteomes" id="UP001056120">
    <property type="component" value="Linkage Group LG25"/>
</dbReference>
<reference evidence="2" key="1">
    <citation type="journal article" date="2022" name="Mol. Ecol. Resour.">
        <title>The genomes of chicory, endive, great burdock and yacon provide insights into Asteraceae palaeo-polyploidization history and plant inulin production.</title>
        <authorList>
            <person name="Fan W."/>
            <person name="Wang S."/>
            <person name="Wang H."/>
            <person name="Wang A."/>
            <person name="Jiang F."/>
            <person name="Liu H."/>
            <person name="Zhao H."/>
            <person name="Xu D."/>
            <person name="Zhang Y."/>
        </authorList>
    </citation>
    <scope>NUCLEOTIDE SEQUENCE [LARGE SCALE GENOMIC DNA]</scope>
    <source>
        <strain evidence="2">cv. Yunnan</strain>
    </source>
</reference>
<keyword evidence="2" id="KW-1185">Reference proteome</keyword>
<dbReference type="EMBL" id="CM042042">
    <property type="protein sequence ID" value="KAI3703955.1"/>
    <property type="molecule type" value="Genomic_DNA"/>
</dbReference>
<protein>
    <submittedName>
        <fullName evidence="1">Uncharacterized protein</fullName>
    </submittedName>
</protein>
<comment type="caution">
    <text evidence="1">The sequence shown here is derived from an EMBL/GenBank/DDBJ whole genome shotgun (WGS) entry which is preliminary data.</text>
</comment>
<accession>A0ACB9A205</accession>
<evidence type="ECO:0000313" key="1">
    <source>
        <dbReference type="EMBL" id="KAI3703955.1"/>
    </source>
</evidence>
<evidence type="ECO:0000313" key="2">
    <source>
        <dbReference type="Proteomes" id="UP001056120"/>
    </source>
</evidence>